<dbReference type="InterPro" id="IPR001638">
    <property type="entry name" value="Solute-binding_3/MltF_N"/>
</dbReference>
<keyword evidence="8" id="KW-1185">Reference proteome</keyword>
<name>A0A154W8C8_9PROT</name>
<dbReference type="AlphaFoldDB" id="A0A154W8C8"/>
<dbReference type="SUPFAM" id="SSF53850">
    <property type="entry name" value="Periplasmic binding protein-like II"/>
    <property type="match status" value="1"/>
</dbReference>
<dbReference type="Pfam" id="PF00497">
    <property type="entry name" value="SBP_bac_3"/>
    <property type="match status" value="1"/>
</dbReference>
<dbReference type="PANTHER" id="PTHR30085">
    <property type="entry name" value="AMINO ACID ABC TRANSPORTER PERMEASE"/>
    <property type="match status" value="1"/>
</dbReference>
<evidence type="ECO:0000259" key="6">
    <source>
        <dbReference type="SMART" id="SM00062"/>
    </source>
</evidence>
<keyword evidence="3 5" id="KW-0732">Signal</keyword>
<evidence type="ECO:0000256" key="5">
    <source>
        <dbReference type="SAM" id="SignalP"/>
    </source>
</evidence>
<accession>A0A154W8C8</accession>
<feature type="chain" id="PRO_5007602283" description="Solute-binding protein family 3/N-terminal domain-containing protein" evidence="5">
    <location>
        <begin position="25"/>
        <end position="279"/>
    </location>
</feature>
<sequence>MMIRKLPFAAALLGAVLFTGAAMAQSMIEEVKERGVIRVGVKNDAPYLGFTDDKGQLDGFEIDLAKDIAKRLGVKIEFEPVKASNRVQLLQQKRIDLIIATVSHYRNRDKVVDFTIPYLYTPQTLLVKKGSGIKTVADLEGKRVGLDAGSGSVKKLPLVQPKVTIQTYQNWPEAFFALQRGLVDAVATDNILLAGLRAAAPNPEEFELLGKAGFYGGGFYAAAVREDDSKSRDAINFLLQDQWRDGTWMTLFNKWLGSESKLKMTLADFGDFTVPDWDD</sequence>
<dbReference type="GO" id="GO:0030288">
    <property type="term" value="C:outer membrane-bounded periplasmic space"/>
    <property type="evidence" value="ECO:0007669"/>
    <property type="project" value="TreeGrafter"/>
</dbReference>
<organism evidence="7 8">
    <name type="scientific">Oceanibaculum pacificum</name>
    <dbReference type="NCBI Taxonomy" id="580166"/>
    <lineage>
        <taxon>Bacteria</taxon>
        <taxon>Pseudomonadati</taxon>
        <taxon>Pseudomonadota</taxon>
        <taxon>Alphaproteobacteria</taxon>
        <taxon>Rhodospirillales</taxon>
        <taxon>Oceanibaculaceae</taxon>
        <taxon>Oceanibaculum</taxon>
    </lineage>
</organism>
<dbReference type="EMBL" id="LPXN01000095">
    <property type="protein sequence ID" value="KZD09735.1"/>
    <property type="molecule type" value="Genomic_DNA"/>
</dbReference>
<evidence type="ECO:0000313" key="7">
    <source>
        <dbReference type="EMBL" id="KZD09735.1"/>
    </source>
</evidence>
<dbReference type="RefSeq" id="WP_067554520.1">
    <property type="nucleotide sequence ID" value="NZ_LPXN01000095.1"/>
</dbReference>
<dbReference type="STRING" id="580166.AUP43_06710"/>
<protein>
    <recommendedName>
        <fullName evidence="6">Solute-binding protein family 3/N-terminal domain-containing protein</fullName>
    </recommendedName>
</protein>
<dbReference type="Gene3D" id="3.40.190.10">
    <property type="entry name" value="Periplasmic binding protein-like II"/>
    <property type="match status" value="2"/>
</dbReference>
<evidence type="ECO:0000256" key="2">
    <source>
        <dbReference type="ARBA" id="ARBA00022448"/>
    </source>
</evidence>
<dbReference type="InterPro" id="IPR018313">
    <property type="entry name" value="SBP_3_CS"/>
</dbReference>
<proteinExistence type="inferred from homology"/>
<comment type="similarity">
    <text evidence="1 4">Belongs to the bacterial solute-binding protein 3 family.</text>
</comment>
<dbReference type="OrthoDB" id="9807134at2"/>
<dbReference type="GO" id="GO:0006865">
    <property type="term" value="P:amino acid transport"/>
    <property type="evidence" value="ECO:0007669"/>
    <property type="project" value="TreeGrafter"/>
</dbReference>
<dbReference type="GO" id="GO:0005576">
    <property type="term" value="C:extracellular region"/>
    <property type="evidence" value="ECO:0007669"/>
    <property type="project" value="TreeGrafter"/>
</dbReference>
<evidence type="ECO:0000256" key="3">
    <source>
        <dbReference type="ARBA" id="ARBA00022729"/>
    </source>
</evidence>
<feature type="signal peptide" evidence="5">
    <location>
        <begin position="1"/>
        <end position="24"/>
    </location>
</feature>
<keyword evidence="2" id="KW-0813">Transport</keyword>
<dbReference type="InterPro" id="IPR051455">
    <property type="entry name" value="Bact_solute-bind_prot3"/>
</dbReference>
<feature type="domain" description="Solute-binding protein family 3/N-terminal" evidence="6">
    <location>
        <begin position="36"/>
        <end position="259"/>
    </location>
</feature>
<evidence type="ECO:0000256" key="1">
    <source>
        <dbReference type="ARBA" id="ARBA00010333"/>
    </source>
</evidence>
<dbReference type="SMART" id="SM00062">
    <property type="entry name" value="PBPb"/>
    <property type="match status" value="1"/>
</dbReference>
<comment type="caution">
    <text evidence="7">The sequence shown here is derived from an EMBL/GenBank/DDBJ whole genome shotgun (WGS) entry which is preliminary data.</text>
</comment>
<evidence type="ECO:0000256" key="4">
    <source>
        <dbReference type="RuleBase" id="RU003744"/>
    </source>
</evidence>
<reference evidence="7 8" key="1">
    <citation type="submission" date="2015-12" db="EMBL/GenBank/DDBJ databases">
        <title>Genome sequence of Oceanibaculum pacificum MCCC 1A02656.</title>
        <authorList>
            <person name="Lu L."/>
            <person name="Lai Q."/>
            <person name="Shao Z."/>
            <person name="Qian P."/>
        </authorList>
    </citation>
    <scope>NUCLEOTIDE SEQUENCE [LARGE SCALE GENOMIC DNA]</scope>
    <source>
        <strain evidence="7 8">MCCC 1A02656</strain>
    </source>
</reference>
<dbReference type="PANTHER" id="PTHR30085:SF6">
    <property type="entry name" value="ABC TRANSPORTER GLUTAMINE-BINDING PROTEIN GLNH"/>
    <property type="match status" value="1"/>
</dbReference>
<gene>
    <name evidence="7" type="ORF">AUP43_06710</name>
</gene>
<dbReference type="Proteomes" id="UP000076400">
    <property type="component" value="Unassembled WGS sequence"/>
</dbReference>
<evidence type="ECO:0000313" key="8">
    <source>
        <dbReference type="Proteomes" id="UP000076400"/>
    </source>
</evidence>
<dbReference type="PROSITE" id="PS01039">
    <property type="entry name" value="SBP_BACTERIAL_3"/>
    <property type="match status" value="1"/>
</dbReference>